<dbReference type="EMBL" id="BKCJ010009077">
    <property type="protein sequence ID" value="GEU85290.1"/>
    <property type="molecule type" value="Genomic_DNA"/>
</dbReference>
<comment type="caution">
    <text evidence="1">The sequence shown here is derived from an EMBL/GenBank/DDBJ whole genome shotgun (WGS) entry which is preliminary data.</text>
</comment>
<sequence>MVVRVLAAFDVAPRHLSPKLHYHTNFTRYLVACRGSEEEKDKLLPFLPTFITHDCVSLVCHEDFLINHGSGAPTIPGHVANPLAICVLYSALPIMMQYASVAQSLSEIQLEHEKEDELVMVAVKVVHELDCRMAVKEIEDGILEEMELSHFGKEKFRWWFEQDIGGESKDDKEKKLVMVNEEGWMS</sequence>
<gene>
    <name evidence="1" type="ORF">Tci_057268</name>
</gene>
<accession>A0A6L2NGZ8</accession>
<dbReference type="AlphaFoldDB" id="A0A6L2NGZ8"/>
<name>A0A6L2NGZ8_TANCI</name>
<reference evidence="1" key="1">
    <citation type="journal article" date="2019" name="Sci. Rep.">
        <title>Draft genome of Tanacetum cinerariifolium, the natural source of mosquito coil.</title>
        <authorList>
            <person name="Yamashiro T."/>
            <person name="Shiraishi A."/>
            <person name="Satake H."/>
            <person name="Nakayama K."/>
        </authorList>
    </citation>
    <scope>NUCLEOTIDE SEQUENCE</scope>
</reference>
<protein>
    <submittedName>
        <fullName evidence="1">Uncharacterized protein</fullName>
    </submittedName>
</protein>
<proteinExistence type="predicted"/>
<evidence type="ECO:0000313" key="1">
    <source>
        <dbReference type="EMBL" id="GEU85290.1"/>
    </source>
</evidence>
<organism evidence="1">
    <name type="scientific">Tanacetum cinerariifolium</name>
    <name type="common">Dalmatian daisy</name>
    <name type="synonym">Chrysanthemum cinerariifolium</name>
    <dbReference type="NCBI Taxonomy" id="118510"/>
    <lineage>
        <taxon>Eukaryota</taxon>
        <taxon>Viridiplantae</taxon>
        <taxon>Streptophyta</taxon>
        <taxon>Embryophyta</taxon>
        <taxon>Tracheophyta</taxon>
        <taxon>Spermatophyta</taxon>
        <taxon>Magnoliopsida</taxon>
        <taxon>eudicotyledons</taxon>
        <taxon>Gunneridae</taxon>
        <taxon>Pentapetalae</taxon>
        <taxon>asterids</taxon>
        <taxon>campanulids</taxon>
        <taxon>Asterales</taxon>
        <taxon>Asteraceae</taxon>
        <taxon>Asteroideae</taxon>
        <taxon>Anthemideae</taxon>
        <taxon>Anthemidinae</taxon>
        <taxon>Tanacetum</taxon>
    </lineage>
</organism>